<reference evidence="3 4" key="1">
    <citation type="submission" date="2018-05" db="EMBL/GenBank/DDBJ databases">
        <title>Draft genome sequence of Scytalidium lignicola DSM 105466, a ubiquitous saprotrophic fungus.</title>
        <authorList>
            <person name="Buettner E."/>
            <person name="Gebauer A.M."/>
            <person name="Hofrichter M."/>
            <person name="Liers C."/>
            <person name="Kellner H."/>
        </authorList>
    </citation>
    <scope>NUCLEOTIDE SEQUENCE [LARGE SCALE GENOMIC DNA]</scope>
    <source>
        <strain evidence="3 4">DSM 105466</strain>
    </source>
</reference>
<keyword evidence="1" id="KW-0812">Transmembrane</keyword>
<feature type="domain" description="Heterokaryon incompatibility" evidence="2">
    <location>
        <begin position="13"/>
        <end position="176"/>
    </location>
</feature>
<gene>
    <name evidence="3" type="ORF">B7463_g6704</name>
</gene>
<protein>
    <recommendedName>
        <fullName evidence="2">Heterokaryon incompatibility domain-containing protein</fullName>
    </recommendedName>
</protein>
<dbReference type="OMA" id="NEYPPNA"/>
<accession>A0A3E2H8C5</accession>
<dbReference type="Pfam" id="PF26639">
    <property type="entry name" value="Het-6_barrel"/>
    <property type="match status" value="1"/>
</dbReference>
<evidence type="ECO:0000256" key="1">
    <source>
        <dbReference type="SAM" id="Phobius"/>
    </source>
</evidence>
<dbReference type="InterPro" id="IPR052895">
    <property type="entry name" value="HetReg/Transcr_Mod"/>
</dbReference>
<feature type="non-terminal residue" evidence="3">
    <location>
        <position position="612"/>
    </location>
</feature>
<sequence>MIALDDRSGDSRYEAISYCWEEPPETESLICNGQNIYIRPNLERALRHLRLPDRTRILWADAICINQQNIQERNYQVSIMSLIYRCSERVIVWLGEASNTTEQAIEFLNKLADADKIFRRDLPENMLVKHVLYWKELREFLSVDGGPFQQHQPGPVNSLNQLMQRSWFERLWVVLEATSARDILILCGKFSIPWHRFCYAIDFSYKVGIVDYSRTKLASACRFPFYLRFWPNADLDLLYLVQAYRYAKCTDPRDKIFALLGLRFLTHLNCMKSLRDEFASLDITPDYEIGVVELYKHFAYKVIETKGHLDILSVIGLYPLQTPGLPSWVPDWAPSKHVVPLLRYTRPGNLLGLYCSSSKSRTDPRLISHQVLVLNGFMYDTIIQVADECREIKEDSFKPVCPTIVKFTLRSLWDYGYPYWEEIYSSQKLFAQWDYLALTVVSGSRHDAMDEYWQTLICASKYDISCLGEVFGNDMTEIELRAIFYIWFRWRVFTRLAYRLGPRYFSLPLFIVCIILNILWATAWGPTHYNRFLFFTETRTRRLARTKKGHLALMVGGARPGDAIALFEGGKVPLVIRPTGQGTWRLLGDGYVHGIMKGEAWDKEKCEKIYLE</sequence>
<evidence type="ECO:0000313" key="3">
    <source>
        <dbReference type="EMBL" id="RFU29649.1"/>
    </source>
</evidence>
<keyword evidence="1" id="KW-0472">Membrane</keyword>
<feature type="transmembrane region" description="Helical" evidence="1">
    <location>
        <begin position="504"/>
        <end position="524"/>
    </location>
</feature>
<keyword evidence="1" id="KW-1133">Transmembrane helix</keyword>
<keyword evidence="4" id="KW-1185">Reference proteome</keyword>
<dbReference type="InterPro" id="IPR010730">
    <property type="entry name" value="HET"/>
</dbReference>
<evidence type="ECO:0000259" key="2">
    <source>
        <dbReference type="Pfam" id="PF06985"/>
    </source>
</evidence>
<dbReference type="EMBL" id="NCSJ02000122">
    <property type="protein sequence ID" value="RFU29649.1"/>
    <property type="molecule type" value="Genomic_DNA"/>
</dbReference>
<dbReference type="Pfam" id="PF06985">
    <property type="entry name" value="HET"/>
    <property type="match status" value="1"/>
</dbReference>
<feature type="non-terminal residue" evidence="3">
    <location>
        <position position="1"/>
    </location>
</feature>
<organism evidence="3 4">
    <name type="scientific">Scytalidium lignicola</name>
    <name type="common">Hyphomycete</name>
    <dbReference type="NCBI Taxonomy" id="5539"/>
    <lineage>
        <taxon>Eukaryota</taxon>
        <taxon>Fungi</taxon>
        <taxon>Dikarya</taxon>
        <taxon>Ascomycota</taxon>
        <taxon>Pezizomycotina</taxon>
        <taxon>Leotiomycetes</taxon>
        <taxon>Leotiomycetes incertae sedis</taxon>
        <taxon>Scytalidium</taxon>
    </lineage>
</organism>
<dbReference type="PANTHER" id="PTHR24148:SF64">
    <property type="entry name" value="HETEROKARYON INCOMPATIBILITY DOMAIN-CONTAINING PROTEIN"/>
    <property type="match status" value="1"/>
</dbReference>
<comment type="caution">
    <text evidence="3">The sequence shown here is derived from an EMBL/GenBank/DDBJ whole genome shotgun (WGS) entry which is preliminary data.</text>
</comment>
<dbReference type="OrthoDB" id="2157530at2759"/>
<proteinExistence type="predicted"/>
<evidence type="ECO:0000313" key="4">
    <source>
        <dbReference type="Proteomes" id="UP000258309"/>
    </source>
</evidence>
<dbReference type="Proteomes" id="UP000258309">
    <property type="component" value="Unassembled WGS sequence"/>
</dbReference>
<dbReference type="STRING" id="5539.A0A3E2H8C5"/>
<dbReference type="AlphaFoldDB" id="A0A3E2H8C5"/>
<dbReference type="PANTHER" id="PTHR24148">
    <property type="entry name" value="ANKYRIN REPEAT DOMAIN-CONTAINING PROTEIN 39 HOMOLOG-RELATED"/>
    <property type="match status" value="1"/>
</dbReference>
<name>A0A3E2H8C5_SCYLI</name>